<gene>
    <name evidence="1" type="ORF">LSALG_LOCUS42214</name>
</gene>
<dbReference type="Proteomes" id="UP001177003">
    <property type="component" value="Chromosome 9"/>
</dbReference>
<reference evidence="1" key="1">
    <citation type="submission" date="2023-04" db="EMBL/GenBank/DDBJ databases">
        <authorList>
            <person name="Vijverberg K."/>
            <person name="Xiong W."/>
            <person name="Schranz E."/>
        </authorList>
    </citation>
    <scope>NUCLEOTIDE SEQUENCE</scope>
</reference>
<proteinExistence type="predicted"/>
<dbReference type="EMBL" id="OX465085">
    <property type="protein sequence ID" value="CAI9303800.1"/>
    <property type="molecule type" value="Genomic_DNA"/>
</dbReference>
<evidence type="ECO:0000313" key="1">
    <source>
        <dbReference type="EMBL" id="CAI9303800.1"/>
    </source>
</evidence>
<name>A0AA36A3E8_LACSI</name>
<keyword evidence="2" id="KW-1185">Reference proteome</keyword>
<organism evidence="1 2">
    <name type="scientific">Lactuca saligna</name>
    <name type="common">Willowleaf lettuce</name>
    <dbReference type="NCBI Taxonomy" id="75948"/>
    <lineage>
        <taxon>Eukaryota</taxon>
        <taxon>Viridiplantae</taxon>
        <taxon>Streptophyta</taxon>
        <taxon>Embryophyta</taxon>
        <taxon>Tracheophyta</taxon>
        <taxon>Spermatophyta</taxon>
        <taxon>Magnoliopsida</taxon>
        <taxon>eudicotyledons</taxon>
        <taxon>Gunneridae</taxon>
        <taxon>Pentapetalae</taxon>
        <taxon>asterids</taxon>
        <taxon>campanulids</taxon>
        <taxon>Asterales</taxon>
        <taxon>Asteraceae</taxon>
        <taxon>Cichorioideae</taxon>
        <taxon>Cichorieae</taxon>
        <taxon>Lactucinae</taxon>
        <taxon>Lactuca</taxon>
    </lineage>
</organism>
<dbReference type="AlphaFoldDB" id="A0AA36A3E8"/>
<accession>A0AA36A3E8</accession>
<protein>
    <submittedName>
        <fullName evidence="1">Uncharacterized protein</fullName>
    </submittedName>
</protein>
<sequence>MFLQSGSTPLYHRYDTHRLPLMSSITVSSTQSFPIPSGKYTYGEDMFVDFVKDNTVILMILLVPIGYRLLTLEMLAQESGVTDNIWENGLVIRVVQELNLMQGFDLWVVHYLRLLMLVVRGKHLLMEQKRRVHKLL</sequence>
<evidence type="ECO:0000313" key="2">
    <source>
        <dbReference type="Proteomes" id="UP001177003"/>
    </source>
</evidence>